<dbReference type="AlphaFoldDB" id="A0A4Z2HNC0"/>
<accession>A0A4Z2HNC0</accession>
<dbReference type="EMBL" id="SRLO01000211">
    <property type="protein sequence ID" value="TNN67041.1"/>
    <property type="molecule type" value="Genomic_DNA"/>
</dbReference>
<gene>
    <name evidence="2" type="ORF">EYF80_022814</name>
</gene>
<protein>
    <submittedName>
        <fullName evidence="2">Uncharacterized protein</fullName>
    </submittedName>
</protein>
<proteinExistence type="predicted"/>
<reference evidence="2 3" key="1">
    <citation type="submission" date="2019-03" db="EMBL/GenBank/DDBJ databases">
        <title>First draft genome of Liparis tanakae, snailfish: a comprehensive survey of snailfish specific genes.</title>
        <authorList>
            <person name="Kim W."/>
            <person name="Song I."/>
            <person name="Jeong J.-H."/>
            <person name="Kim D."/>
            <person name="Kim S."/>
            <person name="Ryu S."/>
            <person name="Song J.Y."/>
            <person name="Lee S.K."/>
        </authorList>
    </citation>
    <scope>NUCLEOTIDE SEQUENCE [LARGE SCALE GENOMIC DNA]</scope>
    <source>
        <tissue evidence="2">Muscle</tissue>
    </source>
</reference>
<evidence type="ECO:0000313" key="3">
    <source>
        <dbReference type="Proteomes" id="UP000314294"/>
    </source>
</evidence>
<evidence type="ECO:0000256" key="1">
    <source>
        <dbReference type="SAM" id="MobiDB-lite"/>
    </source>
</evidence>
<feature type="compositionally biased region" description="Basic and acidic residues" evidence="1">
    <location>
        <begin position="54"/>
        <end position="65"/>
    </location>
</feature>
<feature type="compositionally biased region" description="Basic and acidic residues" evidence="1">
    <location>
        <begin position="1"/>
        <end position="11"/>
    </location>
</feature>
<organism evidence="2 3">
    <name type="scientific">Liparis tanakae</name>
    <name type="common">Tanaka's snailfish</name>
    <dbReference type="NCBI Taxonomy" id="230148"/>
    <lineage>
        <taxon>Eukaryota</taxon>
        <taxon>Metazoa</taxon>
        <taxon>Chordata</taxon>
        <taxon>Craniata</taxon>
        <taxon>Vertebrata</taxon>
        <taxon>Euteleostomi</taxon>
        <taxon>Actinopterygii</taxon>
        <taxon>Neopterygii</taxon>
        <taxon>Teleostei</taxon>
        <taxon>Neoteleostei</taxon>
        <taxon>Acanthomorphata</taxon>
        <taxon>Eupercaria</taxon>
        <taxon>Perciformes</taxon>
        <taxon>Cottioidei</taxon>
        <taxon>Cottales</taxon>
        <taxon>Liparidae</taxon>
        <taxon>Liparis</taxon>
    </lineage>
</organism>
<comment type="caution">
    <text evidence="2">The sequence shown here is derived from an EMBL/GenBank/DDBJ whole genome shotgun (WGS) entry which is preliminary data.</text>
</comment>
<dbReference type="Proteomes" id="UP000314294">
    <property type="component" value="Unassembled WGS sequence"/>
</dbReference>
<sequence length="65" mass="7231">MERWRGRKGAERVVTGQMSQGQGSGVGRRGQAYNSTALQRKQEEKGGQTEVEEGELHPDQIPDTF</sequence>
<keyword evidence="3" id="KW-1185">Reference proteome</keyword>
<name>A0A4Z2HNC0_9TELE</name>
<feature type="region of interest" description="Disordered" evidence="1">
    <location>
        <begin position="1"/>
        <end position="65"/>
    </location>
</feature>
<evidence type="ECO:0000313" key="2">
    <source>
        <dbReference type="EMBL" id="TNN67041.1"/>
    </source>
</evidence>